<dbReference type="CDD" id="cd06137">
    <property type="entry name" value="DEDDh_RNase"/>
    <property type="match status" value="1"/>
</dbReference>
<keyword evidence="1" id="KW-0540">Nuclease</keyword>
<evidence type="ECO:0000313" key="7">
    <source>
        <dbReference type="Proteomes" id="UP001140562"/>
    </source>
</evidence>
<dbReference type="InterPro" id="IPR047021">
    <property type="entry name" value="REXO1/3/4-like"/>
</dbReference>
<feature type="compositionally biased region" description="Polar residues" evidence="4">
    <location>
        <begin position="36"/>
        <end position="47"/>
    </location>
</feature>
<dbReference type="InterPro" id="IPR012337">
    <property type="entry name" value="RNaseH-like_sf"/>
</dbReference>
<dbReference type="PANTHER" id="PTHR12801">
    <property type="entry name" value="RNA EXONUCLEASE REXO1 / RECO3 FAMILY MEMBER-RELATED"/>
    <property type="match status" value="1"/>
</dbReference>
<dbReference type="OrthoDB" id="16516at2759"/>
<comment type="caution">
    <text evidence="6">The sequence shown here is derived from an EMBL/GenBank/DDBJ whole genome shotgun (WGS) entry which is preliminary data.</text>
</comment>
<sequence length="362" mass="39921">MAQSQLAASESVQFEAGDTVKAMTQGHPTHTETKIQPHQSVPKQETSIAAPAQRSAFKPSKLSAQKSLFPWDTRWSAIPSAQHSVTYSALALTALTPNLGSTDRPWKGKEFYAPDIEFAPGLNPKAPRQQAICLDCEMVGVGHKGLTSALARVSAIDFFTGVLLVNTLVEPLLDVKDWRTQWSGVTAKAMEEAVASGKALKGSSAARAELFQFMDSQTILVGHSLQFDLAALGIRHEATVDSSVLAKSAVGRGVKREWALKTLCKELLKITVQDNGKNGHDAVEDALAAREVVLWCLQHNAELKSWGEKKRKEHFKKLQMKGRPVVPRRIYESDSDDGEFLCLSTKELNELCHFPEWYDNWD</sequence>
<feature type="region of interest" description="Disordered" evidence="4">
    <location>
        <begin position="24"/>
        <end position="59"/>
    </location>
</feature>
<evidence type="ECO:0000256" key="2">
    <source>
        <dbReference type="ARBA" id="ARBA00022801"/>
    </source>
</evidence>
<dbReference type="AlphaFoldDB" id="A0A9W9BXL7"/>
<keyword evidence="7" id="KW-1185">Reference proteome</keyword>
<dbReference type="SUPFAM" id="SSF53098">
    <property type="entry name" value="Ribonuclease H-like"/>
    <property type="match status" value="1"/>
</dbReference>
<dbReference type="GO" id="GO:0004527">
    <property type="term" value="F:exonuclease activity"/>
    <property type="evidence" value="ECO:0007669"/>
    <property type="project" value="UniProtKB-KW"/>
</dbReference>
<evidence type="ECO:0000256" key="3">
    <source>
        <dbReference type="ARBA" id="ARBA00022839"/>
    </source>
</evidence>
<reference evidence="6" key="1">
    <citation type="submission" date="2022-10" db="EMBL/GenBank/DDBJ databases">
        <title>Tapping the CABI collections for fungal endophytes: first genome assemblies for Collariella, Neodidymelliopsis, Ascochyta clinopodiicola, Didymella pomorum, Didymosphaeria variabile, Neocosmospora piperis and Neocucurbitaria cava.</title>
        <authorList>
            <person name="Hill R."/>
        </authorList>
    </citation>
    <scope>NUCLEOTIDE SEQUENCE</scope>
    <source>
        <strain evidence="6">IMI 360193</strain>
    </source>
</reference>
<dbReference type="SMART" id="SM00479">
    <property type="entry name" value="EXOIII"/>
    <property type="match status" value="1"/>
</dbReference>
<accession>A0A9W9BXL7</accession>
<dbReference type="GO" id="GO:0003676">
    <property type="term" value="F:nucleic acid binding"/>
    <property type="evidence" value="ECO:0007669"/>
    <property type="project" value="InterPro"/>
</dbReference>
<dbReference type="PANTHER" id="PTHR12801:SF114">
    <property type="entry name" value="EXONUCLEASE, PUTATIVE (AFU_ORTHOLOGUE AFUA_7G00870)-RELATED"/>
    <property type="match status" value="1"/>
</dbReference>
<dbReference type="GO" id="GO:0000027">
    <property type="term" value="P:ribosomal large subunit assembly"/>
    <property type="evidence" value="ECO:0007669"/>
    <property type="project" value="TreeGrafter"/>
</dbReference>
<dbReference type="GO" id="GO:0005634">
    <property type="term" value="C:nucleus"/>
    <property type="evidence" value="ECO:0007669"/>
    <property type="project" value="TreeGrafter"/>
</dbReference>
<dbReference type="GO" id="GO:0006364">
    <property type="term" value="P:rRNA processing"/>
    <property type="evidence" value="ECO:0007669"/>
    <property type="project" value="TreeGrafter"/>
</dbReference>
<dbReference type="Gene3D" id="3.30.420.10">
    <property type="entry name" value="Ribonuclease H-like superfamily/Ribonuclease H"/>
    <property type="match status" value="1"/>
</dbReference>
<evidence type="ECO:0000256" key="4">
    <source>
        <dbReference type="SAM" id="MobiDB-lite"/>
    </source>
</evidence>
<evidence type="ECO:0000259" key="5">
    <source>
        <dbReference type="SMART" id="SM00479"/>
    </source>
</evidence>
<dbReference type="InterPro" id="IPR036397">
    <property type="entry name" value="RNaseH_sf"/>
</dbReference>
<evidence type="ECO:0000256" key="1">
    <source>
        <dbReference type="ARBA" id="ARBA00022722"/>
    </source>
</evidence>
<name>A0A9W9BXL7_9PLEO</name>
<protein>
    <recommendedName>
        <fullName evidence="5">Exonuclease domain-containing protein</fullName>
    </recommendedName>
</protein>
<keyword evidence="2" id="KW-0378">Hydrolase</keyword>
<evidence type="ECO:0000313" key="6">
    <source>
        <dbReference type="EMBL" id="KAJ4333125.1"/>
    </source>
</evidence>
<keyword evidence="3" id="KW-0269">Exonuclease</keyword>
<organism evidence="6 7">
    <name type="scientific">Didymella glomerata</name>
    <dbReference type="NCBI Taxonomy" id="749621"/>
    <lineage>
        <taxon>Eukaryota</taxon>
        <taxon>Fungi</taxon>
        <taxon>Dikarya</taxon>
        <taxon>Ascomycota</taxon>
        <taxon>Pezizomycotina</taxon>
        <taxon>Dothideomycetes</taxon>
        <taxon>Pleosporomycetidae</taxon>
        <taxon>Pleosporales</taxon>
        <taxon>Pleosporineae</taxon>
        <taxon>Didymellaceae</taxon>
        <taxon>Didymella</taxon>
    </lineage>
</organism>
<dbReference type="EMBL" id="JAPEUV010000101">
    <property type="protein sequence ID" value="KAJ4333125.1"/>
    <property type="molecule type" value="Genomic_DNA"/>
</dbReference>
<gene>
    <name evidence="6" type="ORF">N0V87_007854</name>
</gene>
<dbReference type="Proteomes" id="UP001140562">
    <property type="component" value="Unassembled WGS sequence"/>
</dbReference>
<dbReference type="Pfam" id="PF00929">
    <property type="entry name" value="RNase_T"/>
    <property type="match status" value="1"/>
</dbReference>
<proteinExistence type="predicted"/>
<dbReference type="InterPro" id="IPR013520">
    <property type="entry name" value="Ribonucl_H"/>
</dbReference>
<feature type="domain" description="Exonuclease" evidence="5">
    <location>
        <begin position="130"/>
        <end position="302"/>
    </location>
</feature>